<protein>
    <recommendedName>
        <fullName evidence="4">DUF2269 domain-containing protein</fullName>
    </recommendedName>
</protein>
<keyword evidence="1" id="KW-0472">Membrane</keyword>
<evidence type="ECO:0000313" key="2">
    <source>
        <dbReference type="EMBL" id="SDT01333.1"/>
    </source>
</evidence>
<keyword evidence="3" id="KW-1185">Reference proteome</keyword>
<dbReference type="STRING" id="546871.SAMN04488543_2843"/>
<feature type="transmembrane region" description="Helical" evidence="1">
    <location>
        <begin position="20"/>
        <end position="38"/>
    </location>
</feature>
<dbReference type="EMBL" id="LT629749">
    <property type="protein sequence ID" value="SDT01333.1"/>
    <property type="molecule type" value="Genomic_DNA"/>
</dbReference>
<reference evidence="2 3" key="1">
    <citation type="submission" date="2016-10" db="EMBL/GenBank/DDBJ databases">
        <authorList>
            <person name="de Groot N.N."/>
        </authorList>
    </citation>
    <scope>NUCLEOTIDE SEQUENCE [LARGE SCALE GENOMIC DNA]</scope>
    <source>
        <strain evidence="2 3">DSM 21741</strain>
    </source>
</reference>
<accession>A0A1H1WVW8</accession>
<evidence type="ECO:0000256" key="1">
    <source>
        <dbReference type="SAM" id="Phobius"/>
    </source>
</evidence>
<feature type="transmembrane region" description="Helical" evidence="1">
    <location>
        <begin position="132"/>
        <end position="151"/>
    </location>
</feature>
<dbReference type="AlphaFoldDB" id="A0A1H1WVW8"/>
<gene>
    <name evidence="2" type="ORF">SAMN04488543_2843</name>
</gene>
<evidence type="ECO:0000313" key="3">
    <source>
        <dbReference type="Proteomes" id="UP000199092"/>
    </source>
</evidence>
<feature type="transmembrane region" description="Helical" evidence="1">
    <location>
        <begin position="58"/>
        <end position="80"/>
    </location>
</feature>
<feature type="transmembrane region" description="Helical" evidence="1">
    <location>
        <begin position="92"/>
        <end position="112"/>
    </location>
</feature>
<keyword evidence="1" id="KW-1133">Transmembrane helix</keyword>
<sequence>MTMRPWLRKLVVTSHVTTSVGWLGAVIMFLALAVLALTSSDPATVRGAYIVLQPTGTYVLVPLAVLSLTTGVISSLGTGWGLVQHYWVLIKLLITAVSTAVLVLYLQTFRLVAEAAANPATPLSAVRNASPALHSALALIVLLAATILAIYKPKGITGWGWRRRPTTS</sequence>
<name>A0A1H1WVW8_9ACTN</name>
<proteinExistence type="predicted"/>
<evidence type="ECO:0008006" key="4">
    <source>
        <dbReference type="Google" id="ProtNLM"/>
    </source>
</evidence>
<organism evidence="2 3">
    <name type="scientific">Friedmanniella luteola</name>
    <dbReference type="NCBI Taxonomy" id="546871"/>
    <lineage>
        <taxon>Bacteria</taxon>
        <taxon>Bacillati</taxon>
        <taxon>Actinomycetota</taxon>
        <taxon>Actinomycetes</taxon>
        <taxon>Propionibacteriales</taxon>
        <taxon>Nocardioidaceae</taxon>
        <taxon>Friedmanniella</taxon>
    </lineage>
</organism>
<keyword evidence="1" id="KW-0812">Transmembrane</keyword>
<dbReference type="Proteomes" id="UP000199092">
    <property type="component" value="Chromosome I"/>
</dbReference>